<dbReference type="GO" id="GO:0000731">
    <property type="term" value="P:DNA synthesis involved in DNA repair"/>
    <property type="evidence" value="ECO:0007669"/>
    <property type="project" value="TreeGrafter"/>
</dbReference>
<dbReference type="Pfam" id="PF13166">
    <property type="entry name" value="AAA_13"/>
    <property type="match status" value="1"/>
</dbReference>
<reference evidence="2 3" key="1">
    <citation type="submission" date="2020-01" db="EMBL/GenBank/DDBJ databases">
        <title>Genome analysis of Anaerocolumna sp. CBA3638.</title>
        <authorList>
            <person name="Kim J."/>
            <person name="Roh S.W."/>
        </authorList>
    </citation>
    <scope>NUCLEOTIDE SEQUENCE [LARGE SCALE GENOMIC DNA]</scope>
    <source>
        <strain evidence="2 3">CBA3638</strain>
    </source>
</reference>
<feature type="domain" description="Protein CR006 P-loop" evidence="1">
    <location>
        <begin position="312"/>
        <end position="494"/>
    </location>
</feature>
<organism evidence="2 3">
    <name type="scientific">Anaerocolumna sedimenticola</name>
    <dbReference type="NCBI Taxonomy" id="2696063"/>
    <lineage>
        <taxon>Bacteria</taxon>
        <taxon>Bacillati</taxon>
        <taxon>Bacillota</taxon>
        <taxon>Clostridia</taxon>
        <taxon>Lachnospirales</taxon>
        <taxon>Lachnospiraceae</taxon>
        <taxon>Anaerocolumna</taxon>
    </lineage>
</organism>
<evidence type="ECO:0000313" key="2">
    <source>
        <dbReference type="EMBL" id="QHQ61478.1"/>
    </source>
</evidence>
<dbReference type="Gene3D" id="3.40.50.300">
    <property type="entry name" value="P-loop containing nucleotide triphosphate hydrolases"/>
    <property type="match status" value="2"/>
</dbReference>
<gene>
    <name evidence="2" type="ORF">Ana3638_12395</name>
</gene>
<dbReference type="RefSeq" id="WP_161838303.1">
    <property type="nucleotide sequence ID" value="NZ_CP048000.1"/>
</dbReference>
<protein>
    <submittedName>
        <fullName evidence="2">AAA family ATPase</fullName>
    </submittedName>
</protein>
<proteinExistence type="predicted"/>
<evidence type="ECO:0000313" key="3">
    <source>
        <dbReference type="Proteomes" id="UP000464314"/>
    </source>
</evidence>
<dbReference type="GO" id="GO:0006302">
    <property type="term" value="P:double-strand break repair"/>
    <property type="evidence" value="ECO:0007669"/>
    <property type="project" value="TreeGrafter"/>
</dbReference>
<name>A0A6P1TQ06_9FIRM</name>
<dbReference type="PANTHER" id="PTHR32182">
    <property type="entry name" value="DNA REPLICATION AND REPAIR PROTEIN RECF"/>
    <property type="match status" value="1"/>
</dbReference>
<dbReference type="AlphaFoldDB" id="A0A6P1TQ06"/>
<dbReference type="CDD" id="cd00267">
    <property type="entry name" value="ABC_ATPase"/>
    <property type="match status" value="1"/>
</dbReference>
<keyword evidence="3" id="KW-1185">Reference proteome</keyword>
<dbReference type="Proteomes" id="UP000464314">
    <property type="component" value="Chromosome"/>
</dbReference>
<dbReference type="KEGG" id="anr:Ana3638_12395"/>
<dbReference type="InterPro" id="IPR027417">
    <property type="entry name" value="P-loop_NTPase"/>
</dbReference>
<dbReference type="PANTHER" id="PTHR32182:SF0">
    <property type="entry name" value="DNA REPLICATION AND REPAIR PROTEIN RECF"/>
    <property type="match status" value="1"/>
</dbReference>
<accession>A0A6P1TQ06</accession>
<dbReference type="InterPro" id="IPR026866">
    <property type="entry name" value="CR006_AAA"/>
</dbReference>
<dbReference type="EMBL" id="CP048000">
    <property type="protein sequence ID" value="QHQ61478.1"/>
    <property type="molecule type" value="Genomic_DNA"/>
</dbReference>
<sequence length="739" mass="83688">MSDTTIRIKNCNNITSGELSICANKLNILFGRNGTGKSTIARAISLASQGKQLTELAPYGVNNEDTSPQVDGVPIGNISIFDDDYVRQYVYQPDTLIKDTFEVLIRSKEYDIAKRNIDDALSKIKTTITGRQEIINLQSQIGVLIDTIKITSGNKIAKRGGAKGLLEGRGAYFNPPEELSELKPFFEENTVSKWAAWRLQGYEQFGNKGRCPYCSTGDSEKTVSMNKVFTDSFDKASVETAAAILKALEALKPYLSDEKIAELVSLFGVKEDLEVLETQLTKIRAEAYYLHEKLTVIVSFNGSSVDRDNIADLESKLKEMKVDFRAIDSYFVSELTKTEMNAVNAEIDSLLDKVGVLKGEIGKYNKYIQNKIKDRKQDINEFLNIAGFKYTFDVVVNGENDAKAILKFIMPDGNPGDVQSPGKHLSWGEKHAFALILFMFDAISRNAELVILDDPISSFDSNKKYAIINRLFKTRDKANSLYQRTVLMLTHDFEPVIDYIQVGSGRQDPSAVCAMYLENINGQLHCTSIRKNYDLMSSVVLLKELALDENIDIAARIGCLRKFIEHQNRNPREESEAYNILSSLIHGRSKPTYDTEGNDNLSDDEIANGIEVIKSYIPDFDYDYVLSQCTPQCLMERYSNEQSAYIKMLILRAYTEQDGEARERLRQTNDVLRKYVDETYHIENDYLYSLDVRCFNIVPEHYISDAEQFVANEIARFDFEESDYYTYEMVAVDKAVSNL</sequence>
<evidence type="ECO:0000259" key="1">
    <source>
        <dbReference type="Pfam" id="PF13166"/>
    </source>
</evidence>
<dbReference type="SUPFAM" id="SSF52540">
    <property type="entry name" value="P-loop containing nucleoside triphosphate hydrolases"/>
    <property type="match status" value="1"/>
</dbReference>